<dbReference type="Gene3D" id="3.40.47.10">
    <property type="match status" value="1"/>
</dbReference>
<evidence type="ECO:0000313" key="10">
    <source>
        <dbReference type="EMBL" id="SHM27958.1"/>
    </source>
</evidence>
<evidence type="ECO:0000256" key="1">
    <source>
        <dbReference type="ARBA" id="ARBA00010982"/>
    </source>
</evidence>
<comment type="similarity">
    <text evidence="1 7">Belongs to the thiolase-like superfamily. Thiolase family.</text>
</comment>
<dbReference type="InterPro" id="IPR016039">
    <property type="entry name" value="Thiolase-like"/>
</dbReference>
<evidence type="ECO:0000256" key="2">
    <source>
        <dbReference type="ARBA" id="ARBA00012705"/>
    </source>
</evidence>
<dbReference type="InterPro" id="IPR020616">
    <property type="entry name" value="Thiolase_N"/>
</dbReference>
<proteinExistence type="inferred from homology"/>
<dbReference type="STRING" id="447595.SAMN05660826_00653"/>
<dbReference type="PANTHER" id="PTHR18919:SF107">
    <property type="entry name" value="ACETYL-COA ACETYLTRANSFERASE, CYTOSOLIC"/>
    <property type="match status" value="1"/>
</dbReference>
<feature type="domain" description="Thiolase N-terminal" evidence="8">
    <location>
        <begin position="22"/>
        <end position="272"/>
    </location>
</feature>
<evidence type="ECO:0000256" key="6">
    <source>
        <dbReference type="PIRSR" id="PIRSR000429-1"/>
    </source>
</evidence>
<feature type="active site" description="Acyl-thioester intermediate" evidence="6">
    <location>
        <position position="98"/>
    </location>
</feature>
<evidence type="ECO:0000313" key="11">
    <source>
        <dbReference type="Proteomes" id="UP000184375"/>
    </source>
</evidence>
<protein>
    <recommendedName>
        <fullName evidence="2">acetyl-CoA C-acetyltransferase</fullName>
        <ecNumber evidence="2">2.3.1.9</ecNumber>
    </recommendedName>
    <alternativeName>
        <fullName evidence="5">Acetoacetyl-CoA thiolase</fullName>
    </alternativeName>
</protein>
<reference evidence="11" key="1">
    <citation type="submission" date="2016-11" db="EMBL/GenBank/DDBJ databases">
        <authorList>
            <person name="Varghese N."/>
            <person name="Submissions S."/>
        </authorList>
    </citation>
    <scope>NUCLEOTIDE SEQUENCE [LARGE SCALE GENOMIC DNA]</scope>
    <source>
        <strain evidence="11">DSM 18802</strain>
    </source>
</reference>
<dbReference type="GO" id="GO:0003985">
    <property type="term" value="F:acetyl-CoA C-acetyltransferase activity"/>
    <property type="evidence" value="ECO:0007669"/>
    <property type="project" value="UniProtKB-EC"/>
</dbReference>
<dbReference type="EMBL" id="FRCR01000003">
    <property type="protein sequence ID" value="SHM27958.1"/>
    <property type="molecule type" value="Genomic_DNA"/>
</dbReference>
<dbReference type="SUPFAM" id="SSF53901">
    <property type="entry name" value="Thiolase-like"/>
    <property type="match status" value="2"/>
</dbReference>
<keyword evidence="11" id="KW-1185">Reference proteome</keyword>
<dbReference type="EC" id="2.3.1.9" evidence="2"/>
<organism evidence="10 11">
    <name type="scientific">Caldanaerovirga acetigignens</name>
    <dbReference type="NCBI Taxonomy" id="447595"/>
    <lineage>
        <taxon>Bacteria</taxon>
        <taxon>Bacillati</taxon>
        <taxon>Bacillota</taxon>
        <taxon>Clostridia</taxon>
        <taxon>Thermosediminibacterales</taxon>
        <taxon>Thermosediminibacteraceae</taxon>
        <taxon>Caldanaerovirga</taxon>
    </lineage>
</organism>
<gene>
    <name evidence="10" type="ORF">SAMN05660826_00653</name>
</gene>
<dbReference type="PIRSF" id="PIRSF000429">
    <property type="entry name" value="Ac-CoA_Ac_transf"/>
    <property type="match status" value="1"/>
</dbReference>
<dbReference type="InterPro" id="IPR020617">
    <property type="entry name" value="Thiolase_C"/>
</dbReference>
<keyword evidence="3 7" id="KW-0808">Transferase</keyword>
<feature type="active site" description="Proton acceptor" evidence="6">
    <location>
        <position position="391"/>
    </location>
</feature>
<dbReference type="Proteomes" id="UP000184375">
    <property type="component" value="Unassembled WGS sequence"/>
</dbReference>
<name>A0A1M7HHP8_9FIRM</name>
<sequence length="405" mass="44172">MIGGIKVQFTKAFIPYKGYYSSPFCKWQGSMQHDNAIELGGKTSKRWFESKGINPNEVIDYVYLGITVGQHRVFHGAQWAAVLMGAPDIPGMTIMQACSTATTSVFTASMAVEVGNVETAYCLMVDRTSNGPHTIWPNPLGPGGEVISENWNMDNMKADPATGLGMIMTAENVAREHGFTREQADELVVVRYNQYKEALANDREFQKRYMFPVEVTVSRKETKIVEEDEGVFLDTTLEGLKKLKPQIEGGIHTFGSQTHPADGNAGIIVTTKEKAKELSEDPNIPIQVISYGFARARKAFMPEAPVYASRMALERVGLKAKDMVAIKCHDPFIANDLVLAKGLEIPPESFNNYGSSLVYGHPQAPTVARLLIEAIEEAVIKGGGYVLVTGCAAGDTGATLILKVG</sequence>
<dbReference type="CDD" id="cd00751">
    <property type="entry name" value="thiolase"/>
    <property type="match status" value="1"/>
</dbReference>
<feature type="active site" description="Proton acceptor" evidence="6">
    <location>
        <position position="361"/>
    </location>
</feature>
<evidence type="ECO:0000256" key="5">
    <source>
        <dbReference type="ARBA" id="ARBA00030755"/>
    </source>
</evidence>
<keyword evidence="4 7" id="KW-0012">Acyltransferase</keyword>
<dbReference type="InterPro" id="IPR002155">
    <property type="entry name" value="Thiolase"/>
</dbReference>
<dbReference type="PANTHER" id="PTHR18919">
    <property type="entry name" value="ACETYL-COA C-ACYLTRANSFERASE"/>
    <property type="match status" value="1"/>
</dbReference>
<accession>A0A1M7HHP8</accession>
<evidence type="ECO:0000256" key="3">
    <source>
        <dbReference type="ARBA" id="ARBA00022679"/>
    </source>
</evidence>
<dbReference type="Pfam" id="PF00108">
    <property type="entry name" value="Thiolase_N"/>
    <property type="match status" value="1"/>
</dbReference>
<evidence type="ECO:0000256" key="4">
    <source>
        <dbReference type="ARBA" id="ARBA00023315"/>
    </source>
</evidence>
<evidence type="ECO:0000259" key="9">
    <source>
        <dbReference type="Pfam" id="PF02803"/>
    </source>
</evidence>
<dbReference type="Pfam" id="PF02803">
    <property type="entry name" value="Thiolase_C"/>
    <property type="match status" value="1"/>
</dbReference>
<dbReference type="AlphaFoldDB" id="A0A1M7HHP8"/>
<evidence type="ECO:0000256" key="7">
    <source>
        <dbReference type="RuleBase" id="RU003557"/>
    </source>
</evidence>
<feature type="domain" description="Thiolase C-terminal" evidence="9">
    <location>
        <begin position="289"/>
        <end position="403"/>
    </location>
</feature>
<evidence type="ECO:0000259" key="8">
    <source>
        <dbReference type="Pfam" id="PF00108"/>
    </source>
</evidence>